<dbReference type="PANTHER" id="PTHR46889">
    <property type="entry name" value="TRANSPOSASE INSF FOR INSERTION SEQUENCE IS3B-RELATED"/>
    <property type="match status" value="1"/>
</dbReference>
<dbReference type="Pfam" id="PF00665">
    <property type="entry name" value="rve"/>
    <property type="match status" value="1"/>
</dbReference>
<keyword evidence="4" id="KW-1185">Reference proteome</keyword>
<dbReference type="SUPFAM" id="SSF53098">
    <property type="entry name" value="Ribonuclease H-like"/>
    <property type="match status" value="1"/>
</dbReference>
<dbReference type="Gene3D" id="3.30.420.10">
    <property type="entry name" value="Ribonuclease H-like superfamily/Ribonuclease H"/>
    <property type="match status" value="1"/>
</dbReference>
<feature type="transmembrane region" description="Helical" evidence="1">
    <location>
        <begin position="6"/>
        <end position="25"/>
    </location>
</feature>
<dbReference type="InterPro" id="IPR012337">
    <property type="entry name" value="RNaseH-like_sf"/>
</dbReference>
<comment type="caution">
    <text evidence="3">The sequence shown here is derived from an EMBL/GenBank/DDBJ whole genome shotgun (WGS) entry which is preliminary data.</text>
</comment>
<evidence type="ECO:0000313" key="3">
    <source>
        <dbReference type="EMBL" id="GAA4439389.1"/>
    </source>
</evidence>
<gene>
    <name evidence="3" type="ORF">GCM10023188_35720</name>
</gene>
<keyword evidence="1" id="KW-0472">Membrane</keyword>
<organism evidence="3 4">
    <name type="scientific">Pontibacter saemangeumensis</name>
    <dbReference type="NCBI Taxonomy" id="1084525"/>
    <lineage>
        <taxon>Bacteria</taxon>
        <taxon>Pseudomonadati</taxon>
        <taxon>Bacteroidota</taxon>
        <taxon>Cytophagia</taxon>
        <taxon>Cytophagales</taxon>
        <taxon>Hymenobacteraceae</taxon>
        <taxon>Pontibacter</taxon>
    </lineage>
</organism>
<evidence type="ECO:0000256" key="1">
    <source>
        <dbReference type="SAM" id="Phobius"/>
    </source>
</evidence>
<evidence type="ECO:0000313" key="4">
    <source>
        <dbReference type="Proteomes" id="UP001500552"/>
    </source>
</evidence>
<keyword evidence="1" id="KW-0812">Transmembrane</keyword>
<reference evidence="4" key="1">
    <citation type="journal article" date="2019" name="Int. J. Syst. Evol. Microbiol.">
        <title>The Global Catalogue of Microorganisms (GCM) 10K type strain sequencing project: providing services to taxonomists for standard genome sequencing and annotation.</title>
        <authorList>
            <consortium name="The Broad Institute Genomics Platform"/>
            <consortium name="The Broad Institute Genome Sequencing Center for Infectious Disease"/>
            <person name="Wu L."/>
            <person name="Ma J."/>
        </authorList>
    </citation>
    <scope>NUCLEOTIDE SEQUENCE [LARGE SCALE GENOMIC DNA]</scope>
    <source>
        <strain evidence="4">JCM 17926</strain>
    </source>
</reference>
<dbReference type="InterPro" id="IPR050900">
    <property type="entry name" value="Transposase_IS3/IS150/IS904"/>
</dbReference>
<evidence type="ECO:0000259" key="2">
    <source>
        <dbReference type="PROSITE" id="PS50994"/>
    </source>
</evidence>
<proteinExistence type="predicted"/>
<accession>A0ABP8LZ52</accession>
<dbReference type="Proteomes" id="UP001500552">
    <property type="component" value="Unassembled WGS sequence"/>
</dbReference>
<dbReference type="InterPro" id="IPR001584">
    <property type="entry name" value="Integrase_cat-core"/>
</dbReference>
<dbReference type="PROSITE" id="PS50994">
    <property type="entry name" value="INTEGRASE"/>
    <property type="match status" value="1"/>
</dbReference>
<keyword evidence="1" id="KW-1133">Transmembrane helix</keyword>
<sequence length="108" mass="12328">MWVGDITYIPLAGGGFLYLAVWMDLYSRRIVGWQLEEHMQEELVVEALRRALSIRTVARGMIAHSDRGGQYAGKAFRRLLDKHKMRQSMSRAGNAYDNAFMESCSQSV</sequence>
<name>A0ABP8LZ52_9BACT</name>
<dbReference type="EMBL" id="BAABHC010000023">
    <property type="protein sequence ID" value="GAA4439389.1"/>
    <property type="molecule type" value="Genomic_DNA"/>
</dbReference>
<feature type="domain" description="Integrase catalytic" evidence="2">
    <location>
        <begin position="1"/>
        <end position="108"/>
    </location>
</feature>
<protein>
    <recommendedName>
        <fullName evidence="2">Integrase catalytic domain-containing protein</fullName>
    </recommendedName>
</protein>
<dbReference type="InterPro" id="IPR036397">
    <property type="entry name" value="RNaseH_sf"/>
</dbReference>
<dbReference type="PANTHER" id="PTHR46889:SF7">
    <property type="entry name" value="TRANSPOSASE FOR INSERTION SEQUENCE ELEMENT IS904"/>
    <property type="match status" value="1"/>
</dbReference>